<dbReference type="EMBL" id="CP108264">
    <property type="protein sequence ID" value="WTU77887.1"/>
    <property type="molecule type" value="Genomic_DNA"/>
</dbReference>
<evidence type="ECO:0000313" key="1">
    <source>
        <dbReference type="EMBL" id="WTU77887.1"/>
    </source>
</evidence>
<gene>
    <name evidence="1" type="ORF">OG327_33810</name>
</gene>
<organism evidence="1">
    <name type="scientific">Streptomyces sp. NBC_00049</name>
    <dbReference type="NCBI Taxonomy" id="2903617"/>
    <lineage>
        <taxon>Bacteria</taxon>
        <taxon>Bacillati</taxon>
        <taxon>Actinomycetota</taxon>
        <taxon>Actinomycetes</taxon>
        <taxon>Kitasatosporales</taxon>
        <taxon>Streptomycetaceae</taxon>
        <taxon>Streptomyces</taxon>
    </lineage>
</organism>
<name>A0AAU2K1D6_9ACTN</name>
<proteinExistence type="predicted"/>
<accession>A0AAU2K1D6</accession>
<dbReference type="Pfam" id="PF04339">
    <property type="entry name" value="FemAB_like"/>
    <property type="match status" value="1"/>
</dbReference>
<dbReference type="InterPro" id="IPR007434">
    <property type="entry name" value="FemAB-like"/>
</dbReference>
<dbReference type="AlphaFoldDB" id="A0AAU2K1D6"/>
<protein>
    <submittedName>
        <fullName evidence="1">Peptidogalycan biosysnthesis protein</fullName>
    </submittedName>
</protein>
<sequence>MKTEIIAAITRVPAADWDRLAAPAGLYLSHRWLAGEEADPTATAAYALVRDEDGTLLAAAPLYLVHTEPNSFYDPPEPAAGADRPRVVAGGRRGYHNAPLTDPSLPPDRRAACLALLRDAARTYAAEHGTTHWWPYLTEPAAALLAPLYAAHPRAVEEDALIPLPGAGFDDYLAALPGKRRLAVRRERLEFQSAGLRVLQLPLGDCFGDAGRLLAALQQSHGHAADSVAVTTGLLERQAASMGDTARVTAAYDGRRMVAFGLYYHFGGTTWLRALGTDPSCPAPFAYFNIGYYLPIEDGYREGTSGLHAGMRTIRAKRLRGARVTDVYALLDT</sequence>
<reference evidence="1" key="1">
    <citation type="submission" date="2022-10" db="EMBL/GenBank/DDBJ databases">
        <title>The complete genomes of actinobacterial strains from the NBC collection.</title>
        <authorList>
            <person name="Joergensen T.S."/>
            <person name="Alvarez Arevalo M."/>
            <person name="Sterndorff E.B."/>
            <person name="Faurdal D."/>
            <person name="Vuksanovic O."/>
            <person name="Mourched A.-S."/>
            <person name="Charusanti P."/>
            <person name="Shaw S."/>
            <person name="Blin K."/>
            <person name="Weber T."/>
        </authorList>
    </citation>
    <scope>NUCLEOTIDE SEQUENCE</scope>
    <source>
        <strain evidence="1">NBC_00049</strain>
    </source>
</reference>
<dbReference type="InterPro" id="IPR016181">
    <property type="entry name" value="Acyl_CoA_acyltransferase"/>
</dbReference>
<dbReference type="SUPFAM" id="SSF55729">
    <property type="entry name" value="Acyl-CoA N-acyltransferases (Nat)"/>
    <property type="match status" value="1"/>
</dbReference>